<keyword evidence="1" id="KW-0472">Membrane</keyword>
<protein>
    <submittedName>
        <fullName evidence="2">Uncharacterized protein</fullName>
    </submittedName>
</protein>
<keyword evidence="1" id="KW-1133">Transmembrane helix</keyword>
<dbReference type="EMBL" id="GL379793">
    <property type="protein sequence ID" value="EGT56699.1"/>
    <property type="molecule type" value="Genomic_DNA"/>
</dbReference>
<gene>
    <name evidence="2" type="ORF">CAEBREN_12641</name>
</gene>
<keyword evidence="3" id="KW-1185">Reference proteome</keyword>
<feature type="transmembrane region" description="Helical" evidence="1">
    <location>
        <begin position="66"/>
        <end position="90"/>
    </location>
</feature>
<organism evidence="3">
    <name type="scientific">Caenorhabditis brenneri</name>
    <name type="common">Nematode worm</name>
    <dbReference type="NCBI Taxonomy" id="135651"/>
    <lineage>
        <taxon>Eukaryota</taxon>
        <taxon>Metazoa</taxon>
        <taxon>Ecdysozoa</taxon>
        <taxon>Nematoda</taxon>
        <taxon>Chromadorea</taxon>
        <taxon>Rhabditida</taxon>
        <taxon>Rhabditina</taxon>
        <taxon>Rhabditomorpha</taxon>
        <taxon>Rhabditoidea</taxon>
        <taxon>Rhabditidae</taxon>
        <taxon>Peloderinae</taxon>
        <taxon>Caenorhabditis</taxon>
    </lineage>
</organism>
<evidence type="ECO:0000313" key="3">
    <source>
        <dbReference type="Proteomes" id="UP000008068"/>
    </source>
</evidence>
<reference evidence="3" key="1">
    <citation type="submission" date="2011-07" db="EMBL/GenBank/DDBJ databases">
        <authorList>
            <consortium name="Caenorhabditis brenneri Sequencing and Analysis Consortium"/>
            <person name="Wilson R.K."/>
        </authorList>
    </citation>
    <scope>NUCLEOTIDE SEQUENCE [LARGE SCALE GENOMIC DNA]</scope>
    <source>
        <strain evidence="3">PB2801</strain>
    </source>
</reference>
<keyword evidence="1" id="KW-0812">Transmembrane</keyword>
<dbReference type="InParanoid" id="G0MG76"/>
<dbReference type="Proteomes" id="UP000008068">
    <property type="component" value="Unassembled WGS sequence"/>
</dbReference>
<feature type="transmembrane region" description="Helical" evidence="1">
    <location>
        <begin position="36"/>
        <end position="54"/>
    </location>
</feature>
<accession>G0MG76</accession>
<feature type="transmembrane region" description="Helical" evidence="1">
    <location>
        <begin position="12"/>
        <end position="30"/>
    </location>
</feature>
<dbReference type="AlphaFoldDB" id="G0MG76"/>
<sequence>MNFEGIKKQFRIFLAIWTAFMIVGSTLFIYNVRETLVLFGNSVMILWMLLFFLVSNDTEHLLMFVLKAEIFILVSFSYATCFFSLFYVLFDHKIFGKHGQKAYMFNSFGMLVHFVVFLISRPGSENRGNRIAGDQQLEVRRAFFDDA</sequence>
<evidence type="ECO:0000313" key="2">
    <source>
        <dbReference type="EMBL" id="EGT56699.1"/>
    </source>
</evidence>
<feature type="transmembrane region" description="Helical" evidence="1">
    <location>
        <begin position="102"/>
        <end position="120"/>
    </location>
</feature>
<name>G0MG76_CAEBE</name>
<evidence type="ECO:0000256" key="1">
    <source>
        <dbReference type="SAM" id="Phobius"/>
    </source>
</evidence>
<proteinExistence type="predicted"/>
<dbReference type="HOGENOM" id="CLU_1769711_0_0_1"/>